<dbReference type="RefSeq" id="WP_152891041.1">
    <property type="nucleotide sequence ID" value="NZ_WHJC01000233.1"/>
</dbReference>
<dbReference type="Proteomes" id="UP000430345">
    <property type="component" value="Unassembled WGS sequence"/>
</dbReference>
<feature type="transmembrane region" description="Helical" evidence="1">
    <location>
        <begin position="6"/>
        <end position="26"/>
    </location>
</feature>
<keyword evidence="1" id="KW-0472">Membrane</keyword>
<feature type="domain" description="Large ribosomal subunit protein bL12 C-terminal" evidence="2">
    <location>
        <begin position="66"/>
        <end position="95"/>
    </location>
</feature>
<organism evidence="3 4">
    <name type="scientific">Clostridium tarantellae</name>
    <dbReference type="NCBI Taxonomy" id="39493"/>
    <lineage>
        <taxon>Bacteria</taxon>
        <taxon>Bacillati</taxon>
        <taxon>Bacillota</taxon>
        <taxon>Clostridia</taxon>
        <taxon>Eubacteriales</taxon>
        <taxon>Clostridiaceae</taxon>
        <taxon>Clostridium</taxon>
    </lineage>
</organism>
<dbReference type="OrthoDB" id="2157431at2"/>
<keyword evidence="3" id="KW-0689">Ribosomal protein</keyword>
<dbReference type="GO" id="GO:0006412">
    <property type="term" value="P:translation"/>
    <property type="evidence" value="ECO:0007669"/>
    <property type="project" value="InterPro"/>
</dbReference>
<accession>A0A6I1MQR3</accession>
<comment type="caution">
    <text evidence="3">The sequence shown here is derived from an EMBL/GenBank/DDBJ whole genome shotgun (WGS) entry which is preliminary data.</text>
</comment>
<sequence length="98" mass="11010">MNYLINNPLILVAIILAVIGSILWLVSSISMIKNDIKGINIKLNRILKETEITKDLTDELKNLISQGKKVEAIKKYRNTTGIGLKEAKDFIDSLDNKN</sequence>
<dbReference type="AlphaFoldDB" id="A0A6I1MQR3"/>
<keyword evidence="3" id="KW-0687">Ribonucleoprotein</keyword>
<reference evidence="3 4" key="1">
    <citation type="submission" date="2019-10" db="EMBL/GenBank/DDBJ databases">
        <title>The Genome Sequence of Clostridium tarantellae Isolated from Fish Brain.</title>
        <authorList>
            <person name="Bano L."/>
            <person name="Kiel M."/>
            <person name="Sales G."/>
            <person name="Doxey A.C."/>
            <person name="Mansfield M.J."/>
            <person name="Schiavone M."/>
            <person name="Rossetto O."/>
            <person name="Pirazzini M."/>
            <person name="Dobrindt U."/>
            <person name="Montecucco C."/>
        </authorList>
    </citation>
    <scope>NUCLEOTIDE SEQUENCE [LARGE SCALE GENOMIC DNA]</scope>
    <source>
        <strain evidence="3 4">DSM 3997</strain>
    </source>
</reference>
<proteinExistence type="predicted"/>
<keyword evidence="1" id="KW-1133">Transmembrane helix</keyword>
<keyword evidence="4" id="KW-1185">Reference proteome</keyword>
<gene>
    <name evidence="3" type="ORF">GBZ86_12190</name>
</gene>
<dbReference type="GO" id="GO:0005840">
    <property type="term" value="C:ribosome"/>
    <property type="evidence" value="ECO:0007669"/>
    <property type="project" value="UniProtKB-KW"/>
</dbReference>
<protein>
    <submittedName>
        <fullName evidence="3">50S ribosomal protein L7/L12</fullName>
    </submittedName>
</protein>
<evidence type="ECO:0000313" key="4">
    <source>
        <dbReference type="Proteomes" id="UP000430345"/>
    </source>
</evidence>
<dbReference type="InterPro" id="IPR014719">
    <property type="entry name" value="Ribosomal_bL12_C/ClpS-like"/>
</dbReference>
<keyword evidence="1" id="KW-0812">Transmembrane</keyword>
<evidence type="ECO:0000256" key="1">
    <source>
        <dbReference type="SAM" id="Phobius"/>
    </source>
</evidence>
<dbReference type="InterPro" id="IPR013823">
    <property type="entry name" value="Ribosomal_bL12_C"/>
</dbReference>
<dbReference type="SUPFAM" id="SSF54736">
    <property type="entry name" value="ClpS-like"/>
    <property type="match status" value="1"/>
</dbReference>
<evidence type="ECO:0000259" key="2">
    <source>
        <dbReference type="Pfam" id="PF00542"/>
    </source>
</evidence>
<evidence type="ECO:0000313" key="3">
    <source>
        <dbReference type="EMBL" id="MPQ44507.1"/>
    </source>
</evidence>
<dbReference type="Pfam" id="PF00542">
    <property type="entry name" value="Ribosomal_L12"/>
    <property type="match status" value="1"/>
</dbReference>
<dbReference type="EMBL" id="WHJC01000233">
    <property type="protein sequence ID" value="MPQ44507.1"/>
    <property type="molecule type" value="Genomic_DNA"/>
</dbReference>
<dbReference type="GO" id="GO:0003735">
    <property type="term" value="F:structural constituent of ribosome"/>
    <property type="evidence" value="ECO:0007669"/>
    <property type="project" value="InterPro"/>
</dbReference>
<dbReference type="Gene3D" id="3.30.1390.10">
    <property type="match status" value="1"/>
</dbReference>
<name>A0A6I1MQR3_9CLOT</name>